<dbReference type="OrthoDB" id="35016at2157"/>
<proteinExistence type="predicted"/>
<keyword evidence="3" id="KW-0233">DNA recombination</keyword>
<evidence type="ECO:0000313" key="4">
    <source>
        <dbReference type="EMBL" id="EHP70584.1"/>
    </source>
</evidence>
<gene>
    <name evidence="4" type="ORF">MetMK1DRAFT_00010870</name>
</gene>
<protein>
    <submittedName>
        <fullName evidence="4">Transposase</fullName>
    </submittedName>
</protein>
<keyword evidence="5" id="KW-1185">Reference proteome</keyword>
<evidence type="ECO:0000256" key="2">
    <source>
        <dbReference type="ARBA" id="ARBA00023125"/>
    </source>
</evidence>
<dbReference type="AlphaFoldDB" id="H2C2W3"/>
<name>H2C2W3_9CREN</name>
<dbReference type="InterPro" id="IPR001207">
    <property type="entry name" value="Transposase_mutator"/>
</dbReference>
<dbReference type="HOGENOM" id="CLU_074510_0_0_2"/>
<dbReference type="PANTHER" id="PTHR33217:SF7">
    <property type="entry name" value="TRANSPOSASE FOR INSERTION SEQUENCE ELEMENT IS1081"/>
    <property type="match status" value="1"/>
</dbReference>
<accession>H2C2W3</accession>
<dbReference type="eggNOG" id="arCOG04918">
    <property type="taxonomic scope" value="Archaea"/>
</dbReference>
<sequence length="340" mass="39207">MRHPFYHVVTSLVPELLGKDALLNETVAEIERRALEEAERTSPRYVRGKEVRRRGYARYRFLKGFRVSLRGRRVVYGLEWVTVRLPVLYRGGERVRTRVEEELLREEGLVLRALLLLYSVLGGKLNAKLWTQELEVRGDFKYVVVDGKYVKLRGGRRGVLLIALGLTDHGVRAVLDVVLTGEEDVVSYWDLLVRLWRRYNLTLVVADGVKALDTAISRSGIKVARQTCPVHLKRRVDRGVRVLLDLLLSLAESVPTRGSPLLSYLLAPRELWPLLRSNNLAESFNSLLERRRFGKCHSPWRILQIARAIAVNYNLSTCYLIIVIILQEPLFLRDMIKYIQ</sequence>
<dbReference type="GO" id="GO:0003677">
    <property type="term" value="F:DNA binding"/>
    <property type="evidence" value="ECO:0007669"/>
    <property type="project" value="UniProtKB-KW"/>
</dbReference>
<dbReference type="PANTHER" id="PTHR33217">
    <property type="entry name" value="TRANSPOSASE FOR INSERTION SEQUENCE ELEMENT IS1081"/>
    <property type="match status" value="1"/>
</dbReference>
<evidence type="ECO:0000256" key="1">
    <source>
        <dbReference type="ARBA" id="ARBA00022578"/>
    </source>
</evidence>
<organism evidence="4 5">
    <name type="scientific">Metallosphaera yellowstonensis MK1</name>
    <dbReference type="NCBI Taxonomy" id="671065"/>
    <lineage>
        <taxon>Archaea</taxon>
        <taxon>Thermoproteota</taxon>
        <taxon>Thermoprotei</taxon>
        <taxon>Sulfolobales</taxon>
        <taxon>Sulfolobaceae</taxon>
        <taxon>Metallosphaera</taxon>
    </lineage>
</organism>
<evidence type="ECO:0000313" key="5">
    <source>
        <dbReference type="Proteomes" id="UP000003980"/>
    </source>
</evidence>
<dbReference type="GO" id="GO:0006313">
    <property type="term" value="P:DNA transposition"/>
    <property type="evidence" value="ECO:0007669"/>
    <property type="project" value="InterPro"/>
</dbReference>
<keyword evidence="2" id="KW-0238">DNA-binding</keyword>
<dbReference type="Proteomes" id="UP000003980">
    <property type="component" value="Unassembled WGS sequence"/>
</dbReference>
<reference evidence="4 5" key="1">
    <citation type="submission" date="2012-01" db="EMBL/GenBank/DDBJ databases">
        <title>Improved High-Quality Draft sequence of Metallosphaera yellowstonensis MK1.</title>
        <authorList>
            <consortium name="US DOE Joint Genome Institute"/>
            <person name="Lucas S."/>
            <person name="Han J."/>
            <person name="Cheng J.-F."/>
            <person name="Goodwin L."/>
            <person name="Pitluck S."/>
            <person name="Peters L."/>
            <person name="Teshima H."/>
            <person name="Detter J.C."/>
            <person name="Han C."/>
            <person name="Tapia R."/>
            <person name="Land M."/>
            <person name="Hauser L."/>
            <person name="Kyrpides N."/>
            <person name="Kozubal M."/>
            <person name="Macur R.E."/>
            <person name="Jay Z."/>
            <person name="Inskeep W."/>
            <person name="Woyke T."/>
        </authorList>
    </citation>
    <scope>NUCLEOTIDE SEQUENCE [LARGE SCALE GENOMIC DNA]</scope>
    <source>
        <strain evidence="4 5">MK1</strain>
    </source>
</reference>
<keyword evidence="1" id="KW-0815">Transposition</keyword>
<dbReference type="EMBL" id="JH597761">
    <property type="protein sequence ID" value="EHP70584.1"/>
    <property type="molecule type" value="Genomic_DNA"/>
</dbReference>
<evidence type="ECO:0000256" key="3">
    <source>
        <dbReference type="ARBA" id="ARBA00023172"/>
    </source>
</evidence>
<dbReference type="Pfam" id="PF00872">
    <property type="entry name" value="Transposase_mut"/>
    <property type="match status" value="1"/>
</dbReference>
<dbReference type="GO" id="GO:0004803">
    <property type="term" value="F:transposase activity"/>
    <property type="evidence" value="ECO:0007669"/>
    <property type="project" value="InterPro"/>
</dbReference>
<dbReference type="STRING" id="671065.MetMK1DRAFT_00010870"/>
<dbReference type="RefSeq" id="WP_009071337.1">
    <property type="nucleotide sequence ID" value="NZ_JH597761.1"/>
</dbReference>